<gene>
    <name evidence="2" type="ORF">M3M37_06955</name>
</gene>
<keyword evidence="1" id="KW-0175">Coiled coil</keyword>
<feature type="coiled-coil region" evidence="1">
    <location>
        <begin position="12"/>
        <end position="39"/>
    </location>
</feature>
<evidence type="ECO:0000313" key="3">
    <source>
        <dbReference type="Proteomes" id="UP001056164"/>
    </source>
</evidence>
<dbReference type="RefSeq" id="WP_252795080.1">
    <property type="nucleotide sequence ID" value="NZ_CP097121.1"/>
</dbReference>
<dbReference type="EMBL" id="CP097121">
    <property type="protein sequence ID" value="USS90565.1"/>
    <property type="molecule type" value="Genomic_DNA"/>
</dbReference>
<sequence length="111" mass="13276">MSSDSRKNYKAKEQCETKLDDLKQEYHQKQDEIFSAYQQGTQYLNRQHDSVYHLLVSLQLPDEIKNKAGYLFAEFGDTIMRQRNQAEIKLDDEFQLQQKELNKQLDELEDQ</sequence>
<organism evidence="2 3">
    <name type="scientific">Fructilactobacillus carniphilus</name>
    <dbReference type="NCBI Taxonomy" id="2940297"/>
    <lineage>
        <taxon>Bacteria</taxon>
        <taxon>Bacillati</taxon>
        <taxon>Bacillota</taxon>
        <taxon>Bacilli</taxon>
        <taxon>Lactobacillales</taxon>
        <taxon>Lactobacillaceae</taxon>
        <taxon>Fructilactobacillus</taxon>
    </lineage>
</organism>
<proteinExistence type="predicted"/>
<protein>
    <submittedName>
        <fullName evidence="2">Uncharacterized protein</fullName>
    </submittedName>
</protein>
<evidence type="ECO:0000256" key="1">
    <source>
        <dbReference type="SAM" id="Coils"/>
    </source>
</evidence>
<evidence type="ECO:0000313" key="2">
    <source>
        <dbReference type="EMBL" id="USS90565.1"/>
    </source>
</evidence>
<reference evidence="2" key="1">
    <citation type="submission" date="2022-05" db="EMBL/GenBank/DDBJ databases">
        <authorList>
            <person name="Oliphant S.A."/>
            <person name="Watson-Haigh N.S."/>
            <person name="Sumby K.M."/>
            <person name="Gardner J.M."/>
            <person name="Jiranek V."/>
        </authorList>
    </citation>
    <scope>NUCLEOTIDE SEQUENCE</scope>
    <source>
        <strain evidence="2">KI4_A6</strain>
    </source>
</reference>
<accession>A0ABY5BZU6</accession>
<name>A0ABY5BZU6_9LACO</name>
<dbReference type="Proteomes" id="UP001056164">
    <property type="component" value="Chromosome"/>
</dbReference>
<keyword evidence="3" id="KW-1185">Reference proteome</keyword>